<proteinExistence type="predicted"/>
<dbReference type="RefSeq" id="WP_102243534.1">
    <property type="nucleotide sequence ID" value="NZ_CP025704.1"/>
</dbReference>
<dbReference type="EMBL" id="CP025704">
    <property type="protein sequence ID" value="AUN98243.1"/>
    <property type="molecule type" value="Genomic_DNA"/>
</dbReference>
<dbReference type="KEGG" id="bsto:C0V70_09025"/>
<organism evidence="1 2">
    <name type="scientific">Bacteriovorax stolpii</name>
    <name type="common">Bdellovibrio stolpii</name>
    <dbReference type="NCBI Taxonomy" id="960"/>
    <lineage>
        <taxon>Bacteria</taxon>
        <taxon>Pseudomonadati</taxon>
        <taxon>Bdellovibrionota</taxon>
        <taxon>Bacteriovoracia</taxon>
        <taxon>Bacteriovoracales</taxon>
        <taxon>Bacteriovoracaceae</taxon>
        <taxon>Bacteriovorax</taxon>
    </lineage>
</organism>
<evidence type="ECO:0000313" key="2">
    <source>
        <dbReference type="Proteomes" id="UP000235584"/>
    </source>
</evidence>
<reference evidence="1 2" key="1">
    <citation type="submission" date="2018-01" db="EMBL/GenBank/DDBJ databases">
        <title>Complete genome sequence of Bacteriovorax stolpii DSM12778.</title>
        <authorList>
            <person name="Tang B."/>
            <person name="Chang J."/>
        </authorList>
    </citation>
    <scope>NUCLEOTIDE SEQUENCE [LARGE SCALE GENOMIC DNA]</scope>
    <source>
        <strain evidence="1 2">DSM 12778</strain>
    </source>
</reference>
<dbReference type="OrthoDB" id="5294441at2"/>
<dbReference type="Proteomes" id="UP000235584">
    <property type="component" value="Chromosome"/>
</dbReference>
<keyword evidence="2" id="KW-1185">Reference proteome</keyword>
<accession>A0A2K9NRV3</accession>
<gene>
    <name evidence="1" type="ORF">C0V70_09025</name>
</gene>
<dbReference type="AlphaFoldDB" id="A0A2K9NRV3"/>
<name>A0A2K9NRV3_BACTC</name>
<evidence type="ECO:0000313" key="1">
    <source>
        <dbReference type="EMBL" id="AUN98243.1"/>
    </source>
</evidence>
<protein>
    <submittedName>
        <fullName evidence="1">Uncharacterized protein</fullName>
    </submittedName>
</protein>
<sequence length="316" mass="36376">MKKTAILTLLFTQSVFALETDQFHAASHVLKESSEHINKYIDDKFEKALTHANNKGKEVACRDLADDVMTGIVGKFSISKISQFAKNSPDIERFPGDEISQLEYINQSIYKDGGFPFYFGIISRTINVGGVYIGTDKLGHFALVGRNYYRRYLENLDKGMSPEVAKKDSVFTGFKQEIHILGYTLGGVLSFGDLEANYQGMTFAISMCDGENPYLIKENGQWKKNPKRVFDIKNYINPKMDESYKPAFWKPKLWEKIKPTIKEVYCELKKNPLYIERVKSYQSKITVNQNDDFIKEFFSSRPKFDRKLEDIDSLCE</sequence>